<dbReference type="Pfam" id="PF17777">
    <property type="entry name" value="RL10P_insert"/>
    <property type="match status" value="1"/>
</dbReference>
<gene>
    <name evidence="3" type="ORF">SS50377_14907</name>
    <name evidence="4" type="ORF">SS50377_20276</name>
</gene>
<dbReference type="InterPro" id="IPR043164">
    <property type="entry name" value="Ribosomal_uL10-like_insert_sf"/>
</dbReference>
<dbReference type="Gene3D" id="3.30.70.1730">
    <property type="match status" value="1"/>
</dbReference>
<dbReference type="GO" id="GO:0005840">
    <property type="term" value="C:ribosome"/>
    <property type="evidence" value="ECO:0007669"/>
    <property type="project" value="UniProtKB-KW"/>
</dbReference>
<dbReference type="EMBL" id="KI546100">
    <property type="protein sequence ID" value="EST45329.1"/>
    <property type="molecule type" value="Genomic_DNA"/>
</dbReference>
<dbReference type="VEuPathDB" id="GiardiaDB:SS50377_20276"/>
<reference evidence="3 4" key="1">
    <citation type="journal article" date="2014" name="PLoS Genet.">
        <title>The Genome of Spironucleus salmonicida Highlights a Fish Pathogen Adapted to Fluctuating Environments.</title>
        <authorList>
            <person name="Xu F."/>
            <person name="Jerlstrom-Hultqvist J."/>
            <person name="Einarsson E."/>
            <person name="Astvaldsson A."/>
            <person name="Svard S.G."/>
            <person name="Andersson J.O."/>
        </authorList>
    </citation>
    <scope>NUCLEOTIDE SEQUENCE</scope>
    <source>
        <strain evidence="4">ATCC 50377</strain>
    </source>
</reference>
<dbReference type="GO" id="GO:0003723">
    <property type="term" value="F:RNA binding"/>
    <property type="evidence" value="ECO:0007669"/>
    <property type="project" value="TreeGrafter"/>
</dbReference>
<keyword evidence="3" id="KW-0689">Ribosomal protein</keyword>
<dbReference type="SUPFAM" id="SSF160369">
    <property type="entry name" value="Ribosomal protein L10-like"/>
    <property type="match status" value="1"/>
</dbReference>
<proteinExistence type="inferred from homology"/>
<name>V6LWZ5_9EUKA</name>
<dbReference type="Proteomes" id="UP000018208">
    <property type="component" value="Unassembled WGS sequence"/>
</dbReference>
<protein>
    <submittedName>
        <fullName evidence="3">Acidic ribosomal protein P0</fullName>
    </submittedName>
    <submittedName>
        <fullName evidence="4">Ribosomal protein L10</fullName>
    </submittedName>
</protein>
<dbReference type="EMBL" id="AUWU02000001">
    <property type="protein sequence ID" value="KAH0576930.1"/>
    <property type="molecule type" value="Genomic_DNA"/>
</dbReference>
<comment type="similarity">
    <text evidence="1">Belongs to the universal ribosomal protein uL10 family.</text>
</comment>
<dbReference type="PANTHER" id="PTHR45841:SF1">
    <property type="entry name" value="MRNA TURNOVER PROTEIN 4 HOMOLOG"/>
    <property type="match status" value="1"/>
</dbReference>
<sequence>MPRAARKAAIITSKTKPKTKEHKQSLITKIAPVVLSSQLVYVLHFSRPNNAAIRNLRVIFNSEAQIFMASHGIMKQALQELGPKGESLAKLFKGQSAILCTKLPLDEVKQRCVKATSVCYAEAGYVAQEDIIIGEGLLNADFYAVQMESHLRSLGLPCTVDNEKIRVLTNFAICKKDDVINSTQAKLLKHFGHELGQFAIEPVGYFKKAENDIFLLKDELAQLLD</sequence>
<dbReference type="GO" id="GO:0005730">
    <property type="term" value="C:nucleolus"/>
    <property type="evidence" value="ECO:0007669"/>
    <property type="project" value="TreeGrafter"/>
</dbReference>
<dbReference type="InterPro" id="IPR043141">
    <property type="entry name" value="Ribosomal_uL10-like_sf"/>
</dbReference>
<evidence type="ECO:0000256" key="1">
    <source>
        <dbReference type="ARBA" id="ARBA00008889"/>
    </source>
</evidence>
<dbReference type="GO" id="GO:0000956">
    <property type="term" value="P:nuclear-transcribed mRNA catabolic process"/>
    <property type="evidence" value="ECO:0007669"/>
    <property type="project" value="TreeGrafter"/>
</dbReference>
<dbReference type="InterPro" id="IPR040637">
    <property type="entry name" value="Ribosomal_uL10-like_insert"/>
</dbReference>
<dbReference type="InterPro" id="IPR001790">
    <property type="entry name" value="Ribosomal_uL10"/>
</dbReference>
<dbReference type="Pfam" id="PF00466">
    <property type="entry name" value="Ribosomal_L10"/>
    <property type="match status" value="1"/>
</dbReference>
<dbReference type="Gene3D" id="3.90.105.20">
    <property type="match status" value="1"/>
</dbReference>
<dbReference type="AlphaFoldDB" id="V6LWZ5"/>
<dbReference type="InterPro" id="IPR051742">
    <property type="entry name" value="Ribosome_Assembly_uL10"/>
</dbReference>
<reference evidence="4" key="2">
    <citation type="submission" date="2020-12" db="EMBL/GenBank/DDBJ databases">
        <title>New Spironucleus salmonicida genome in near-complete chromosomes.</title>
        <authorList>
            <person name="Xu F."/>
            <person name="Kurt Z."/>
            <person name="Jimenez-Gonzalez A."/>
            <person name="Astvaldsson A."/>
            <person name="Andersson J.O."/>
            <person name="Svard S.G."/>
        </authorList>
    </citation>
    <scope>NUCLEOTIDE SEQUENCE</scope>
    <source>
        <strain evidence="4">ATCC 50377</strain>
    </source>
</reference>
<organism evidence="3">
    <name type="scientific">Spironucleus salmonicida</name>
    <dbReference type="NCBI Taxonomy" id="348837"/>
    <lineage>
        <taxon>Eukaryota</taxon>
        <taxon>Metamonada</taxon>
        <taxon>Diplomonadida</taxon>
        <taxon>Hexamitidae</taxon>
        <taxon>Hexamitinae</taxon>
        <taxon>Spironucleus</taxon>
    </lineage>
</organism>
<feature type="domain" description="Large ribosomal subunit protein uL10-like insertion" evidence="2">
    <location>
        <begin position="121"/>
        <end position="192"/>
    </location>
</feature>
<dbReference type="OrthoDB" id="10262308at2759"/>
<dbReference type="GO" id="GO:0042273">
    <property type="term" value="P:ribosomal large subunit biogenesis"/>
    <property type="evidence" value="ECO:0007669"/>
    <property type="project" value="TreeGrafter"/>
</dbReference>
<dbReference type="PANTHER" id="PTHR45841">
    <property type="entry name" value="MRNA TURNOVER PROTEIN 4 MRTO4"/>
    <property type="match status" value="1"/>
</dbReference>
<evidence type="ECO:0000313" key="3">
    <source>
        <dbReference type="EMBL" id="EST45329.1"/>
    </source>
</evidence>
<keyword evidence="3" id="KW-0687">Ribonucleoprotein</keyword>
<evidence type="ECO:0000313" key="5">
    <source>
        <dbReference type="Proteomes" id="UP000018208"/>
    </source>
</evidence>
<evidence type="ECO:0000259" key="2">
    <source>
        <dbReference type="Pfam" id="PF17777"/>
    </source>
</evidence>
<dbReference type="GO" id="GO:0030687">
    <property type="term" value="C:preribosome, large subunit precursor"/>
    <property type="evidence" value="ECO:0007669"/>
    <property type="project" value="TreeGrafter"/>
</dbReference>
<accession>V6LWZ5</accession>
<dbReference type="GO" id="GO:0006364">
    <property type="term" value="P:rRNA processing"/>
    <property type="evidence" value="ECO:0007669"/>
    <property type="project" value="TreeGrafter"/>
</dbReference>
<evidence type="ECO:0000313" key="4">
    <source>
        <dbReference type="EMBL" id="KAH0576930.1"/>
    </source>
</evidence>
<keyword evidence="5" id="KW-1185">Reference proteome</keyword>